<dbReference type="AlphaFoldDB" id="A0A382Z311"/>
<reference evidence="2" key="1">
    <citation type="submission" date="2018-05" db="EMBL/GenBank/DDBJ databases">
        <authorList>
            <person name="Lanie J.A."/>
            <person name="Ng W.-L."/>
            <person name="Kazmierczak K.M."/>
            <person name="Andrzejewski T.M."/>
            <person name="Davidsen T.M."/>
            <person name="Wayne K.J."/>
            <person name="Tettelin H."/>
            <person name="Glass J.I."/>
            <person name="Rusch D."/>
            <person name="Podicherti R."/>
            <person name="Tsui H.-C.T."/>
            <person name="Winkler M.E."/>
        </authorList>
    </citation>
    <scope>NUCLEOTIDE SEQUENCE</scope>
</reference>
<gene>
    <name evidence="2" type="ORF">METZ01_LOCUS441972</name>
</gene>
<proteinExistence type="predicted"/>
<evidence type="ECO:0000256" key="1">
    <source>
        <dbReference type="SAM" id="MobiDB-lite"/>
    </source>
</evidence>
<feature type="non-terminal residue" evidence="2">
    <location>
        <position position="1"/>
    </location>
</feature>
<dbReference type="EMBL" id="UINC01180095">
    <property type="protein sequence ID" value="SVD89118.1"/>
    <property type="molecule type" value="Genomic_DNA"/>
</dbReference>
<feature type="region of interest" description="Disordered" evidence="1">
    <location>
        <begin position="191"/>
        <end position="213"/>
    </location>
</feature>
<evidence type="ECO:0000313" key="2">
    <source>
        <dbReference type="EMBL" id="SVD89118.1"/>
    </source>
</evidence>
<feature type="non-terminal residue" evidence="2">
    <location>
        <position position="260"/>
    </location>
</feature>
<protein>
    <submittedName>
        <fullName evidence="2">Uncharacterized protein</fullName>
    </submittedName>
</protein>
<organism evidence="2">
    <name type="scientific">marine metagenome</name>
    <dbReference type="NCBI Taxonomy" id="408172"/>
    <lineage>
        <taxon>unclassified sequences</taxon>
        <taxon>metagenomes</taxon>
        <taxon>ecological metagenomes</taxon>
    </lineage>
</organism>
<sequence>NTALLGYSEAFAITGKSYETLSVTLPTSKSTWDLEKTNLFPKIKWKKPRKANVRVDLYKAGHRVKTVTHYSEQTSLDWRIFRTLLTGNDYRLRLQALNRNDPEDASAFSYSEPFCIQRAGETCEVVAGQEPVQPAIILEGPTTEETLLTEWCTAQNIDTDNCQNLLDQKCLQYQLVDEACTPAEVERRQAESLAQPLLEEDETPTPPPVIEDTPVIGTTTCTWEEQPSSQTAPAEPGQSVLQVQAGEDSPFRLYLTDVFA</sequence>
<name>A0A382Z311_9ZZZZ</name>
<accession>A0A382Z311</accession>